<keyword evidence="2" id="KW-1133">Transmembrane helix</keyword>
<dbReference type="Proteomes" id="UP001454036">
    <property type="component" value="Unassembled WGS sequence"/>
</dbReference>
<feature type="transmembrane region" description="Helical" evidence="2">
    <location>
        <begin position="156"/>
        <end position="176"/>
    </location>
</feature>
<proteinExistence type="predicted"/>
<evidence type="ECO:0000256" key="2">
    <source>
        <dbReference type="SAM" id="Phobius"/>
    </source>
</evidence>
<reference evidence="3 4" key="1">
    <citation type="submission" date="2024-01" db="EMBL/GenBank/DDBJ databases">
        <title>The complete chloroplast genome sequence of Lithospermum erythrorhizon: insights into the phylogenetic relationship among Boraginaceae species and the maternal lineages of purple gromwells.</title>
        <authorList>
            <person name="Okada T."/>
            <person name="Watanabe K."/>
        </authorList>
    </citation>
    <scope>NUCLEOTIDE SEQUENCE [LARGE SCALE GENOMIC DNA]</scope>
</reference>
<gene>
    <name evidence="3" type="ORF">LIER_32710</name>
</gene>
<keyword evidence="4" id="KW-1185">Reference proteome</keyword>
<keyword evidence="2" id="KW-0812">Transmembrane</keyword>
<accession>A0AAV3RVY6</accession>
<dbReference type="AlphaFoldDB" id="A0AAV3RVY6"/>
<sequence>MKSKGIRKIFRSSKSSKSIEHDDLLHHGATTKWKRCSEPKETDLIFTNNGDKDRFFYALKSIFGCSSQRKVGIKKSKEKMPQKLSSKVFNNWKSRLKESNMDQIESDSSKSIFTSSTNSNSSTFSRASSMASSSNSSWSIELKHGSTSLKKNKASGCYFGTELGICLILVGLLVLLIWGKLIAIGCSSFGLLLVFLLNQNYFIIVKK</sequence>
<evidence type="ECO:0000313" key="3">
    <source>
        <dbReference type="EMBL" id="GAA0185422.1"/>
    </source>
</evidence>
<dbReference type="EMBL" id="BAABME010012687">
    <property type="protein sequence ID" value="GAA0185422.1"/>
    <property type="molecule type" value="Genomic_DNA"/>
</dbReference>
<feature type="region of interest" description="Disordered" evidence="1">
    <location>
        <begin position="111"/>
        <end position="131"/>
    </location>
</feature>
<keyword evidence="2" id="KW-0472">Membrane</keyword>
<evidence type="ECO:0000313" key="4">
    <source>
        <dbReference type="Proteomes" id="UP001454036"/>
    </source>
</evidence>
<name>A0AAV3RVY6_LITER</name>
<comment type="caution">
    <text evidence="3">The sequence shown here is derived from an EMBL/GenBank/DDBJ whole genome shotgun (WGS) entry which is preliminary data.</text>
</comment>
<feature type="transmembrane region" description="Helical" evidence="2">
    <location>
        <begin position="182"/>
        <end position="204"/>
    </location>
</feature>
<protein>
    <submittedName>
        <fullName evidence="3">Uncharacterized protein</fullName>
    </submittedName>
</protein>
<evidence type="ECO:0000256" key="1">
    <source>
        <dbReference type="SAM" id="MobiDB-lite"/>
    </source>
</evidence>
<organism evidence="3 4">
    <name type="scientific">Lithospermum erythrorhizon</name>
    <name type="common">Purple gromwell</name>
    <name type="synonym">Lithospermum officinale var. erythrorhizon</name>
    <dbReference type="NCBI Taxonomy" id="34254"/>
    <lineage>
        <taxon>Eukaryota</taxon>
        <taxon>Viridiplantae</taxon>
        <taxon>Streptophyta</taxon>
        <taxon>Embryophyta</taxon>
        <taxon>Tracheophyta</taxon>
        <taxon>Spermatophyta</taxon>
        <taxon>Magnoliopsida</taxon>
        <taxon>eudicotyledons</taxon>
        <taxon>Gunneridae</taxon>
        <taxon>Pentapetalae</taxon>
        <taxon>asterids</taxon>
        <taxon>lamiids</taxon>
        <taxon>Boraginales</taxon>
        <taxon>Boraginaceae</taxon>
        <taxon>Boraginoideae</taxon>
        <taxon>Lithospermeae</taxon>
        <taxon>Lithospermum</taxon>
    </lineage>
</organism>